<evidence type="ECO:0000256" key="8">
    <source>
        <dbReference type="SAM" id="Coils"/>
    </source>
</evidence>
<dbReference type="Gene3D" id="1.20.1600.10">
    <property type="entry name" value="Outer membrane efflux proteins (OEP)"/>
    <property type="match status" value="1"/>
</dbReference>
<keyword evidence="8" id="KW-0175">Coiled coil</keyword>
<keyword evidence="7" id="KW-0998">Cell outer membrane</keyword>
<reference evidence="9 10" key="1">
    <citation type="journal article" date="2013" name="BMC Genomics">
        <title>Genomes of "Spiribacter", a streamlined, successful halophilic bacterium.</title>
        <authorList>
            <person name="Lopez-Perez M."/>
            <person name="Ghai R."/>
            <person name="Leon M.J."/>
            <person name="Rodriguez-Olmos A."/>
            <person name="Copa-Patino J.L."/>
            <person name="Soliveri J."/>
            <person name="Sanchez-Porro C."/>
            <person name="Ventosa A."/>
            <person name="Rodriguez-Valera F."/>
        </authorList>
    </citation>
    <scope>NUCLEOTIDE SEQUENCE [LARGE SCALE GENOMIC DNA]</scope>
    <source>
        <strain evidence="9 10">UAH-SP71</strain>
    </source>
</reference>
<dbReference type="eggNOG" id="COG1538">
    <property type="taxonomic scope" value="Bacteria"/>
</dbReference>
<evidence type="ECO:0000256" key="5">
    <source>
        <dbReference type="ARBA" id="ARBA00022692"/>
    </source>
</evidence>
<keyword evidence="6" id="KW-0472">Membrane</keyword>
<evidence type="ECO:0000256" key="1">
    <source>
        <dbReference type="ARBA" id="ARBA00004442"/>
    </source>
</evidence>
<dbReference type="PATRIC" id="fig|1335757.3.peg.127"/>
<dbReference type="InterPro" id="IPR003423">
    <property type="entry name" value="OMP_efflux"/>
</dbReference>
<name>U5T4B9_9GAMM</name>
<dbReference type="PANTHER" id="PTHR30026">
    <property type="entry name" value="OUTER MEMBRANE PROTEIN TOLC"/>
    <property type="match status" value="1"/>
</dbReference>
<keyword evidence="10" id="KW-1185">Reference proteome</keyword>
<evidence type="ECO:0000256" key="6">
    <source>
        <dbReference type="ARBA" id="ARBA00023136"/>
    </source>
</evidence>
<evidence type="ECO:0000313" key="10">
    <source>
        <dbReference type="Proteomes" id="UP000017640"/>
    </source>
</evidence>
<dbReference type="SUPFAM" id="SSF56954">
    <property type="entry name" value="Outer membrane efflux proteins (OEP)"/>
    <property type="match status" value="1"/>
</dbReference>
<dbReference type="GO" id="GO:1990281">
    <property type="term" value="C:efflux pump complex"/>
    <property type="evidence" value="ECO:0007669"/>
    <property type="project" value="TreeGrafter"/>
</dbReference>
<dbReference type="EMBL" id="CP005990">
    <property type="protein sequence ID" value="AGY91153.1"/>
    <property type="molecule type" value="Genomic_DNA"/>
</dbReference>
<dbReference type="NCBIfam" id="TIGR01844">
    <property type="entry name" value="type_I_sec_TolC"/>
    <property type="match status" value="1"/>
</dbReference>
<dbReference type="KEGG" id="spiu:SPICUR_00640"/>
<dbReference type="GO" id="GO:0015562">
    <property type="term" value="F:efflux transmembrane transporter activity"/>
    <property type="evidence" value="ECO:0007669"/>
    <property type="project" value="InterPro"/>
</dbReference>
<dbReference type="PANTHER" id="PTHR30026:SF20">
    <property type="entry name" value="OUTER MEMBRANE PROTEIN TOLC"/>
    <property type="match status" value="1"/>
</dbReference>
<dbReference type="Pfam" id="PF02321">
    <property type="entry name" value="OEP"/>
    <property type="match status" value="2"/>
</dbReference>
<dbReference type="STRING" id="1335757.SPICUR_00640"/>
<evidence type="ECO:0000313" key="9">
    <source>
        <dbReference type="EMBL" id="AGY91153.1"/>
    </source>
</evidence>
<evidence type="ECO:0000256" key="3">
    <source>
        <dbReference type="ARBA" id="ARBA00022448"/>
    </source>
</evidence>
<comment type="subcellular location">
    <subcellularLocation>
        <location evidence="1">Cell outer membrane</location>
    </subcellularLocation>
</comment>
<dbReference type="InterPro" id="IPR010130">
    <property type="entry name" value="T1SS_OMP_TolC"/>
</dbReference>
<organism evidence="9 10">
    <name type="scientific">Spiribacter curvatus</name>
    <dbReference type="NCBI Taxonomy" id="1335757"/>
    <lineage>
        <taxon>Bacteria</taxon>
        <taxon>Pseudomonadati</taxon>
        <taxon>Pseudomonadota</taxon>
        <taxon>Gammaproteobacteria</taxon>
        <taxon>Chromatiales</taxon>
        <taxon>Ectothiorhodospiraceae</taxon>
        <taxon>Spiribacter</taxon>
    </lineage>
</organism>
<accession>U5T4B9</accession>
<dbReference type="HOGENOM" id="CLU_012817_0_2_6"/>
<dbReference type="AlphaFoldDB" id="U5T4B9"/>
<gene>
    <name evidence="9" type="ORF">SPICUR_00640</name>
</gene>
<feature type="coiled-coil region" evidence="8">
    <location>
        <begin position="92"/>
        <end position="196"/>
    </location>
</feature>
<evidence type="ECO:0000256" key="2">
    <source>
        <dbReference type="ARBA" id="ARBA00007613"/>
    </source>
</evidence>
<keyword evidence="5" id="KW-0812">Transmembrane</keyword>
<evidence type="ECO:0000256" key="4">
    <source>
        <dbReference type="ARBA" id="ARBA00022452"/>
    </source>
</evidence>
<keyword evidence="4" id="KW-1134">Transmembrane beta strand</keyword>
<keyword evidence="3" id="KW-0813">Transport</keyword>
<evidence type="ECO:0000256" key="7">
    <source>
        <dbReference type="ARBA" id="ARBA00023237"/>
    </source>
</evidence>
<protein>
    <recommendedName>
        <fullName evidence="11">Type I secretion protein TolC</fullName>
    </recommendedName>
</protein>
<dbReference type="GO" id="GO:0015288">
    <property type="term" value="F:porin activity"/>
    <property type="evidence" value="ECO:0007669"/>
    <property type="project" value="TreeGrafter"/>
</dbReference>
<evidence type="ECO:0008006" key="11">
    <source>
        <dbReference type="Google" id="ProtNLM"/>
    </source>
</evidence>
<dbReference type="GO" id="GO:0009279">
    <property type="term" value="C:cell outer membrane"/>
    <property type="evidence" value="ECO:0007669"/>
    <property type="project" value="UniProtKB-SubCell"/>
</dbReference>
<dbReference type="Proteomes" id="UP000017640">
    <property type="component" value="Chromosome"/>
</dbReference>
<sequence length="421" mass="46674">MVAVPNFASAEGLSSIYERARSSDPQFQQAIADLNAREELLPQAKAGLRPNASLDSTYNAIDNRDADDQYRELTYGISLRQPLFRYSESQAVDQADAQVSQAQAEFSFAEQELILRVAERYFAVLDSREALDAAEANLEAIQRQLDQAEQRFEVGVIARTDVEEARAQADLARAERLQAEDDLASRREELRELTNRAPAALNPVKSGISLTPPEPAEPSAWRTRAEEENRQLAAARFAAQAAMDGIDIQRGGRLPTADLVAGYNRSHEYGKSGIEREANQLSAGVEVNFPLYQGGEVSSNIREAQFRYTEARESLEQTRRTVARNAANAYRGVLTALERVRALDQARVSTRAALEATEAGFEVGTRTIVDVLNAQRELFNAERDYEQARHAYLLNTLTLQQAAGTLTEADLERVNGLLAQR</sequence>
<comment type="similarity">
    <text evidence="2">Belongs to the outer membrane factor (OMF) (TC 1.B.17) family.</text>
</comment>
<proteinExistence type="inferred from homology"/>
<dbReference type="InterPro" id="IPR051906">
    <property type="entry name" value="TolC-like"/>
</dbReference>